<evidence type="ECO:0000313" key="2">
    <source>
        <dbReference type="Proteomes" id="UP000003374"/>
    </source>
</evidence>
<comment type="caution">
    <text evidence="1">The sequence shown here is derived from an EMBL/GenBank/DDBJ whole genome shotgun (WGS) entry which is preliminary data.</text>
</comment>
<reference evidence="1 2" key="1">
    <citation type="submission" date="2006-02" db="EMBL/GenBank/DDBJ databases">
        <authorList>
            <person name="Waterbury J."/>
            <person name="Ferriera S."/>
            <person name="Johnson J."/>
            <person name="Kravitz S."/>
            <person name="Halpern A."/>
            <person name="Remington K."/>
            <person name="Beeson K."/>
            <person name="Tran B."/>
            <person name="Rogers Y.-H."/>
            <person name="Friedman R."/>
            <person name="Venter J.C."/>
        </authorList>
    </citation>
    <scope>NUCLEOTIDE SEQUENCE [LARGE SCALE GENOMIC DNA]</scope>
    <source>
        <strain evidence="1 2">Nb-231</strain>
    </source>
</reference>
<gene>
    <name evidence="1" type="ORF">NB231_03130</name>
</gene>
<proteinExistence type="predicted"/>
<dbReference type="HOGENOM" id="CLU_1287743_0_0_6"/>
<dbReference type="RefSeq" id="WP_004999669.1">
    <property type="nucleotide sequence ID" value="NZ_CH672427.1"/>
</dbReference>
<name>A4BR67_9GAMM</name>
<evidence type="ECO:0000313" key="1">
    <source>
        <dbReference type="EMBL" id="EAR21689.1"/>
    </source>
</evidence>
<keyword evidence="2" id="KW-1185">Reference proteome</keyword>
<dbReference type="Proteomes" id="UP000003374">
    <property type="component" value="Unassembled WGS sequence"/>
</dbReference>
<sequence length="214" mass="24967">MECQEEMVIGMHCFPATASVEISELYNCVAGSGEGTVVNLSPDFPIPEEDIHRDLAFPSLEHTRELSKAQRNSGIELPAFSSVNEYREWALQQKGIPEIWSTVKKGWSLTLRDRTDIAERFLSEYGGGEYKDTPQLNYVLFDFCSRMLLPNKYHLFQEAAELCERLAKTQPEQLGRFRDYYKENLQKEHLERYFETFKEYFSCFNDMSQTLRNV</sequence>
<organism evidence="1 2">
    <name type="scientific">Nitrococcus mobilis Nb-231</name>
    <dbReference type="NCBI Taxonomy" id="314278"/>
    <lineage>
        <taxon>Bacteria</taxon>
        <taxon>Pseudomonadati</taxon>
        <taxon>Pseudomonadota</taxon>
        <taxon>Gammaproteobacteria</taxon>
        <taxon>Chromatiales</taxon>
        <taxon>Ectothiorhodospiraceae</taxon>
        <taxon>Nitrococcus</taxon>
    </lineage>
</organism>
<accession>A4BR67</accession>
<dbReference type="EMBL" id="AAOF01000006">
    <property type="protein sequence ID" value="EAR21689.1"/>
    <property type="molecule type" value="Genomic_DNA"/>
</dbReference>
<dbReference type="AlphaFoldDB" id="A4BR67"/>
<protein>
    <submittedName>
        <fullName evidence="1">Uncharacterized protein</fullName>
    </submittedName>
</protein>